<dbReference type="AlphaFoldDB" id="A0A9W7CQP4"/>
<sequence length="158" mass="17228">MILYVIPPDNPDQKSEPTPQATVESDAESVEVLAIDEVGSDEPDDSADEDWSSGDESIEYEKEEALTGESAGSEAEVEEDINNSLFGFDVQQSYVPDEFQEDSRFAAPSVAEEDDAEAAKQARREHRAATAKAAKQNSDRRAASANEAREATEKRKTA</sequence>
<feature type="compositionally biased region" description="Polar residues" evidence="1">
    <location>
        <begin position="82"/>
        <end position="94"/>
    </location>
</feature>
<keyword evidence="3" id="KW-1185">Reference proteome</keyword>
<name>A0A9W7CQP4_9STRA</name>
<reference evidence="2" key="1">
    <citation type="submission" date="2023-04" db="EMBL/GenBank/DDBJ databases">
        <title>Phytophthora fragariaefolia NBRC 109709.</title>
        <authorList>
            <person name="Ichikawa N."/>
            <person name="Sato H."/>
            <person name="Tonouchi N."/>
        </authorList>
    </citation>
    <scope>NUCLEOTIDE SEQUENCE</scope>
    <source>
        <strain evidence="2">NBRC 109709</strain>
    </source>
</reference>
<feature type="region of interest" description="Disordered" evidence="1">
    <location>
        <begin position="1"/>
        <end position="158"/>
    </location>
</feature>
<organism evidence="2 3">
    <name type="scientific">Phytophthora fragariaefolia</name>
    <dbReference type="NCBI Taxonomy" id="1490495"/>
    <lineage>
        <taxon>Eukaryota</taxon>
        <taxon>Sar</taxon>
        <taxon>Stramenopiles</taxon>
        <taxon>Oomycota</taxon>
        <taxon>Peronosporomycetes</taxon>
        <taxon>Peronosporales</taxon>
        <taxon>Peronosporaceae</taxon>
        <taxon>Phytophthora</taxon>
    </lineage>
</organism>
<protein>
    <submittedName>
        <fullName evidence="2">Unnamed protein product</fullName>
    </submittedName>
</protein>
<proteinExistence type="predicted"/>
<dbReference type="Proteomes" id="UP001165121">
    <property type="component" value="Unassembled WGS sequence"/>
</dbReference>
<evidence type="ECO:0000313" key="2">
    <source>
        <dbReference type="EMBL" id="GMF39065.1"/>
    </source>
</evidence>
<feature type="compositionally biased region" description="Acidic residues" evidence="1">
    <location>
        <begin position="38"/>
        <end position="58"/>
    </location>
</feature>
<evidence type="ECO:0000313" key="3">
    <source>
        <dbReference type="Proteomes" id="UP001165121"/>
    </source>
</evidence>
<accession>A0A9W7CQP4</accession>
<gene>
    <name evidence="2" type="ORF">Pfra01_001147900</name>
</gene>
<dbReference type="EMBL" id="BSXT01001131">
    <property type="protein sequence ID" value="GMF39065.1"/>
    <property type="molecule type" value="Genomic_DNA"/>
</dbReference>
<evidence type="ECO:0000256" key="1">
    <source>
        <dbReference type="SAM" id="MobiDB-lite"/>
    </source>
</evidence>
<comment type="caution">
    <text evidence="2">The sequence shown here is derived from an EMBL/GenBank/DDBJ whole genome shotgun (WGS) entry which is preliminary data.</text>
</comment>
<feature type="compositionally biased region" description="Basic and acidic residues" evidence="1">
    <location>
        <begin position="137"/>
        <end position="158"/>
    </location>
</feature>